<name>A0ABS8NG43_9BACT</name>
<accession>A0ABS8NG43</accession>
<evidence type="ECO:0000313" key="2">
    <source>
        <dbReference type="Proteomes" id="UP001430306"/>
    </source>
</evidence>
<gene>
    <name evidence="1" type="ORF">LOC71_06495</name>
</gene>
<comment type="caution">
    <text evidence="1">The sequence shown here is derived from an EMBL/GenBank/DDBJ whole genome shotgun (WGS) entry which is preliminary data.</text>
</comment>
<dbReference type="RefSeq" id="WP_230272441.1">
    <property type="nucleotide sequence ID" value="NZ_JAJKFW010000013.1"/>
</dbReference>
<keyword evidence="2" id="KW-1185">Reference proteome</keyword>
<organism evidence="1 2">
    <name type="scientific">Rhodopirellula halodulae</name>
    <dbReference type="NCBI Taxonomy" id="2894198"/>
    <lineage>
        <taxon>Bacteria</taxon>
        <taxon>Pseudomonadati</taxon>
        <taxon>Planctomycetota</taxon>
        <taxon>Planctomycetia</taxon>
        <taxon>Pirellulales</taxon>
        <taxon>Pirellulaceae</taxon>
        <taxon>Rhodopirellula</taxon>
    </lineage>
</organism>
<dbReference type="EMBL" id="JAJKFW010000013">
    <property type="protein sequence ID" value="MCC9641917.1"/>
    <property type="molecule type" value="Genomic_DNA"/>
</dbReference>
<reference evidence="1" key="1">
    <citation type="submission" date="2021-11" db="EMBL/GenBank/DDBJ databases">
        <title>Genome sequence.</title>
        <authorList>
            <person name="Sun Q."/>
        </authorList>
    </citation>
    <scope>NUCLEOTIDE SEQUENCE</scope>
    <source>
        <strain evidence="1">JC740</strain>
    </source>
</reference>
<evidence type="ECO:0000313" key="1">
    <source>
        <dbReference type="EMBL" id="MCC9641917.1"/>
    </source>
</evidence>
<proteinExistence type="predicted"/>
<protein>
    <submittedName>
        <fullName evidence="1">Uncharacterized protein</fullName>
    </submittedName>
</protein>
<dbReference type="Proteomes" id="UP001430306">
    <property type="component" value="Unassembled WGS sequence"/>
</dbReference>
<sequence length="137" mass="15289">MRLFETASAGQDNVQQVIDNARASNRAVMFIDVDWAMTEIYHQQFAEFAVEYFKKHPTDSLRFHFADCTAVSKNYASLRAIPGWTTLMDDAGTAMIHGHGEIAWLADGHVLRVQKIADFATPSELIESTEDLLPADG</sequence>